<dbReference type="GO" id="GO:0008176">
    <property type="term" value="F:tRNA (guanine(46)-N7)-methyltransferase activity"/>
    <property type="evidence" value="ECO:0007669"/>
    <property type="project" value="UniProtKB-UniRule"/>
</dbReference>
<evidence type="ECO:0000256" key="5">
    <source>
        <dbReference type="ARBA" id="ARBA00022691"/>
    </source>
</evidence>
<evidence type="ECO:0000256" key="3">
    <source>
        <dbReference type="ARBA" id="ARBA00022603"/>
    </source>
</evidence>
<dbReference type="PROSITE" id="PS51625">
    <property type="entry name" value="SAM_MT_TRMB"/>
    <property type="match status" value="1"/>
</dbReference>
<dbReference type="Gene3D" id="3.40.50.150">
    <property type="entry name" value="Vaccinia Virus protein VP39"/>
    <property type="match status" value="1"/>
</dbReference>
<feature type="binding site" evidence="7">
    <location>
        <position position="50"/>
    </location>
    <ligand>
        <name>S-adenosyl-L-methionine</name>
        <dbReference type="ChEBI" id="CHEBI:59789"/>
    </ligand>
</feature>
<feature type="binding site" evidence="7">
    <location>
        <position position="128"/>
    </location>
    <ligand>
        <name>substrate</name>
    </ligand>
</feature>
<dbReference type="HAMAP" id="MF_01057">
    <property type="entry name" value="tRNA_methyltr_TrmB"/>
    <property type="match status" value="1"/>
</dbReference>
<feature type="binding site" evidence="7">
    <location>
        <position position="160"/>
    </location>
    <ligand>
        <name>substrate</name>
    </ligand>
</feature>
<comment type="function">
    <text evidence="2 7">Catalyzes the formation of N(7)-methylguanine at position 46 (m7G46) in tRNA.</text>
</comment>
<feature type="binding site" evidence="7">
    <location>
        <begin position="200"/>
        <end position="203"/>
    </location>
    <ligand>
        <name>substrate</name>
    </ligand>
</feature>
<dbReference type="NCBIfam" id="NF001080">
    <property type="entry name" value="PRK00121.2-2"/>
    <property type="match status" value="1"/>
</dbReference>
<feature type="binding site" evidence="7">
    <location>
        <position position="124"/>
    </location>
    <ligand>
        <name>S-adenosyl-L-methionine</name>
        <dbReference type="ChEBI" id="CHEBI:59789"/>
    </ligand>
</feature>
<dbReference type="RefSeq" id="WP_210513105.1">
    <property type="nucleotide sequence ID" value="NZ_JAFIDN010000012.1"/>
</dbReference>
<evidence type="ECO:0000313" key="9">
    <source>
        <dbReference type="Proteomes" id="UP000673975"/>
    </source>
</evidence>
<dbReference type="InterPro" id="IPR055361">
    <property type="entry name" value="tRNA_methyltr_TrmB_bact"/>
</dbReference>
<keyword evidence="5 7" id="KW-0949">S-adenosyl-L-methionine</keyword>
<dbReference type="InterPro" id="IPR029063">
    <property type="entry name" value="SAM-dependent_MTases_sf"/>
</dbReference>
<dbReference type="GO" id="GO:0043527">
    <property type="term" value="C:tRNA methyltransferase complex"/>
    <property type="evidence" value="ECO:0007669"/>
    <property type="project" value="TreeGrafter"/>
</dbReference>
<dbReference type="PANTHER" id="PTHR23417:SF14">
    <property type="entry name" value="PENTACOTRIPEPTIDE-REPEAT REGION OF PRORP DOMAIN-CONTAINING PROTEIN"/>
    <property type="match status" value="1"/>
</dbReference>
<dbReference type="Proteomes" id="UP000673975">
    <property type="component" value="Unassembled WGS sequence"/>
</dbReference>
<keyword evidence="3 7" id="KW-0489">Methyltransferase</keyword>
<comment type="similarity">
    <text evidence="7">Belongs to the class I-like SAM-binding methyltransferase superfamily. TrmB family.</text>
</comment>
<comment type="catalytic activity">
    <reaction evidence="1 7">
        <text>guanosine(46) in tRNA + S-adenosyl-L-methionine = N(7)-methylguanosine(46) in tRNA + S-adenosyl-L-homocysteine</text>
        <dbReference type="Rhea" id="RHEA:42708"/>
        <dbReference type="Rhea" id="RHEA-COMP:10188"/>
        <dbReference type="Rhea" id="RHEA-COMP:10189"/>
        <dbReference type="ChEBI" id="CHEBI:57856"/>
        <dbReference type="ChEBI" id="CHEBI:59789"/>
        <dbReference type="ChEBI" id="CHEBI:74269"/>
        <dbReference type="ChEBI" id="CHEBI:74480"/>
        <dbReference type="EC" id="2.1.1.33"/>
    </reaction>
</comment>
<dbReference type="NCBIfam" id="TIGR00091">
    <property type="entry name" value="tRNA (guanosine(46)-N7)-methyltransferase TrmB"/>
    <property type="match status" value="1"/>
</dbReference>
<reference evidence="8" key="1">
    <citation type="submission" date="2021-02" db="EMBL/GenBank/DDBJ databases">
        <title>Natronogracilivirga saccharolytica gen. nov. sp. nov. a new anaerobic, haloalkiliphilic carbohydrate-fermenting bacterium from soda lake and proposing of Cyclonatronumiaceae fam. nov. in the phylum Balneolaeota.</title>
        <authorList>
            <person name="Zhilina T.N."/>
            <person name="Sorokin D.Y."/>
            <person name="Zavarzina D.G."/>
            <person name="Toshchakov S.V."/>
            <person name="Kublanov I.V."/>
        </authorList>
    </citation>
    <scope>NUCLEOTIDE SEQUENCE</scope>
    <source>
        <strain evidence="8">Z-1702</strain>
    </source>
</reference>
<dbReference type="PANTHER" id="PTHR23417">
    <property type="entry name" value="3-DEOXY-D-MANNO-OCTULOSONIC-ACID TRANSFERASE/TRNA GUANINE-N 7 - -METHYLTRANSFERASE"/>
    <property type="match status" value="1"/>
</dbReference>
<dbReference type="EMBL" id="JAFIDN010000012">
    <property type="protein sequence ID" value="MBP3193650.1"/>
    <property type="molecule type" value="Genomic_DNA"/>
</dbReference>
<comment type="pathway">
    <text evidence="7">tRNA modification; N(7)-methylguanine-tRNA biosynthesis.</text>
</comment>
<name>A0A8J7RMH1_9BACT</name>
<comment type="caution">
    <text evidence="7">Lacks conserved residue(s) required for the propagation of feature annotation.</text>
</comment>
<gene>
    <name evidence="7 8" type="primary">trmB</name>
    <name evidence="8" type="ORF">NATSA_13315</name>
</gene>
<feature type="binding site" evidence="7">
    <location>
        <position position="75"/>
    </location>
    <ligand>
        <name>S-adenosyl-L-methionine</name>
        <dbReference type="ChEBI" id="CHEBI:59789"/>
    </ligand>
</feature>
<protein>
    <recommendedName>
        <fullName evidence="7">tRNA (guanine-N(7)-)-methyltransferase</fullName>
        <ecNumber evidence="7">2.1.1.33</ecNumber>
    </recommendedName>
    <alternativeName>
        <fullName evidence="7">tRNA (guanine(46)-N(7))-methyltransferase</fullName>
    </alternativeName>
    <alternativeName>
        <fullName evidence="7">tRNA(m7G46)-methyltransferase</fullName>
    </alternativeName>
</protein>
<keyword evidence="9" id="KW-1185">Reference proteome</keyword>
<dbReference type="UniPathway" id="UPA00989"/>
<dbReference type="AlphaFoldDB" id="A0A8J7RMH1"/>
<evidence type="ECO:0000256" key="7">
    <source>
        <dbReference type="HAMAP-Rule" id="MF_01057"/>
    </source>
</evidence>
<evidence type="ECO:0000313" key="8">
    <source>
        <dbReference type="EMBL" id="MBP3193650.1"/>
    </source>
</evidence>
<comment type="caution">
    <text evidence="8">The sequence shown here is derived from an EMBL/GenBank/DDBJ whole genome shotgun (WGS) entry which is preliminary data.</text>
</comment>
<organism evidence="8 9">
    <name type="scientific">Natronogracilivirga saccharolytica</name>
    <dbReference type="NCBI Taxonomy" id="2812953"/>
    <lineage>
        <taxon>Bacteria</taxon>
        <taxon>Pseudomonadati</taxon>
        <taxon>Balneolota</taxon>
        <taxon>Balneolia</taxon>
        <taxon>Balneolales</taxon>
        <taxon>Cyclonatronaceae</taxon>
        <taxon>Natronogracilivirga</taxon>
    </lineage>
</organism>
<sequence length="236" mass="27729">MPRRTKLQRYQDILSLPNVSSLHHYRHGDHAPVRGNWKEVFGNSNPITLELACGKGEYATGLAERFPDRNFLGLDIKGDRIWKGARHALERELGNVHFLRTRIDHIANYFAPGEVEEIWITFPDPFLKKNRRRKRLTHPEFLNRYYSFLQPDGTIHLKTDSDRLFDFTHDVVKIFNLPVRNVIPDIYGSDRIPETLRIQTYYEKKHVNSGKSIKYIAFGLNDSIRDFNRPELDQLT</sequence>
<evidence type="ECO:0000256" key="2">
    <source>
        <dbReference type="ARBA" id="ARBA00003015"/>
    </source>
</evidence>
<evidence type="ECO:0000256" key="1">
    <source>
        <dbReference type="ARBA" id="ARBA00000142"/>
    </source>
</evidence>
<evidence type="ECO:0000256" key="6">
    <source>
        <dbReference type="ARBA" id="ARBA00022694"/>
    </source>
</evidence>
<accession>A0A8J7RMH1</accession>
<keyword evidence="6 7" id="KW-0819">tRNA processing</keyword>
<proteinExistence type="inferred from homology"/>
<dbReference type="EC" id="2.1.1.33" evidence="7"/>
<evidence type="ECO:0000256" key="4">
    <source>
        <dbReference type="ARBA" id="ARBA00022679"/>
    </source>
</evidence>
<dbReference type="SUPFAM" id="SSF53335">
    <property type="entry name" value="S-adenosyl-L-methionine-dependent methyltransferases"/>
    <property type="match status" value="1"/>
</dbReference>
<keyword evidence="4 7" id="KW-0808">Transferase</keyword>
<dbReference type="InterPro" id="IPR003358">
    <property type="entry name" value="tRNA_(Gua-N-7)_MeTrfase_Trmb"/>
</dbReference>
<dbReference type="Pfam" id="PF02390">
    <property type="entry name" value="Methyltransf_4"/>
    <property type="match status" value="1"/>
</dbReference>